<keyword evidence="8 20" id="KW-0406">Ion transport</keyword>
<dbReference type="Gene3D" id="1.20.58.390">
    <property type="entry name" value="Neurotransmitter-gated ion-channel transmembrane domain"/>
    <property type="match status" value="1"/>
</dbReference>
<comment type="subcellular location">
    <subcellularLocation>
        <location evidence="18">Postsynaptic cell membrane</location>
        <topology evidence="18">Multi-pass membrane protein</topology>
    </subcellularLocation>
</comment>
<dbReference type="InterPro" id="IPR018000">
    <property type="entry name" value="Neurotransmitter_ion_chnl_CS"/>
</dbReference>
<evidence type="ECO:0000256" key="17">
    <source>
        <dbReference type="ARBA" id="ARBA00023303"/>
    </source>
</evidence>
<dbReference type="SUPFAM" id="SSF63712">
    <property type="entry name" value="Nicotinic receptor ligand binding domain-like"/>
    <property type="match status" value="1"/>
</dbReference>
<evidence type="ECO:0000256" key="8">
    <source>
        <dbReference type="ARBA" id="ARBA00023065"/>
    </source>
</evidence>
<evidence type="ECO:0000256" key="10">
    <source>
        <dbReference type="ARBA" id="ARBA00023157"/>
    </source>
</evidence>
<comment type="similarity">
    <text evidence="1">Belongs to the ligand-gated ion channel (TC 1.A.9) family. Gamma-aminobutyric acid receptor (TC 1.A.9.5) subfamily.</text>
</comment>
<dbReference type="GO" id="GO:0005230">
    <property type="term" value="F:extracellular ligand-gated monoatomic ion channel activity"/>
    <property type="evidence" value="ECO:0007669"/>
    <property type="project" value="InterPro"/>
</dbReference>
<feature type="transmembrane region" description="Helical" evidence="20">
    <location>
        <begin position="274"/>
        <end position="291"/>
    </location>
</feature>
<dbReference type="PANTHER" id="PTHR18945">
    <property type="entry name" value="NEUROTRANSMITTER GATED ION CHANNEL"/>
    <property type="match status" value="1"/>
</dbReference>
<keyword evidence="15" id="KW-0628">Postsynaptic cell membrane</keyword>
<dbReference type="GO" id="GO:0005254">
    <property type="term" value="F:chloride channel activity"/>
    <property type="evidence" value="ECO:0007669"/>
    <property type="project" value="UniProtKB-KW"/>
</dbReference>
<dbReference type="InterPro" id="IPR006202">
    <property type="entry name" value="Neur_chan_lig-bd"/>
</dbReference>
<keyword evidence="14" id="KW-0868">Chloride</keyword>
<evidence type="ECO:0000256" key="4">
    <source>
        <dbReference type="ARBA" id="ARBA00022692"/>
    </source>
</evidence>
<dbReference type="InterPro" id="IPR006201">
    <property type="entry name" value="Neur_channel"/>
</dbReference>
<dbReference type="PRINTS" id="PR00252">
    <property type="entry name" value="NRIONCHANNEL"/>
</dbReference>
<evidence type="ECO:0000256" key="15">
    <source>
        <dbReference type="ARBA" id="ARBA00023257"/>
    </source>
</evidence>
<keyword evidence="10" id="KW-1015">Disulfide bond</keyword>
<feature type="chain" id="PRO_5042664880" description="Gamma-aminobutyric acid receptor subunit beta" evidence="20">
    <location>
        <begin position="22"/>
        <end position="433"/>
    </location>
</feature>
<evidence type="ECO:0000256" key="16">
    <source>
        <dbReference type="ARBA" id="ARBA00023286"/>
    </source>
</evidence>
<keyword evidence="2 20" id="KW-0813">Transport</keyword>
<protein>
    <recommendedName>
        <fullName evidence="19">Gamma-aminobutyric acid receptor subunit beta</fullName>
    </recommendedName>
</protein>
<dbReference type="GO" id="GO:0045211">
    <property type="term" value="C:postsynaptic membrane"/>
    <property type="evidence" value="ECO:0007669"/>
    <property type="project" value="UniProtKB-SubCell"/>
</dbReference>
<dbReference type="PRINTS" id="PR00253">
    <property type="entry name" value="GABAARECEPTR"/>
</dbReference>
<feature type="signal peptide" evidence="20">
    <location>
        <begin position="1"/>
        <end position="21"/>
    </location>
</feature>
<evidence type="ECO:0000313" key="23">
    <source>
        <dbReference type="EMBL" id="KAK8769710.1"/>
    </source>
</evidence>
<sequence length="433" mass="48960">MCLRSSLLWLGFLVLNGAASSRMYSRERHIGILNTIFEKNAYDSSMRPPAVNGTGPVRVEVSMFVLSIPEVSEKHMDYTMQVYFRQSWVDPRLQFDDRAGDVEYLNLYQADKIWRPDAFFANEKEGYFHHVPRPNSFVRIFPTGRVLYSTRLTLTLSCLMNLKKYPFDSQSCAIIIPSYGYTTDDIIFAYKQHNAVMIDKSVALRDYKITGFIQGSCTSRTNTGDYSCLRADFWFRRLTRSLDVLVFIPCAMYVVLSWMPLWLDNTGAAKRTRLVVPALVLVAMGSTLSRLRHSEFPQTAYTKAVDVWTGVTLAFVLAVWIDLGLVALLAGRSPSGAGKAAAQETATVNDECFGKAEHLELLEMDTKDNASNGPLRNTGQGNWKTTVQNWLSSPRTTADKLDLVSRILFPAAFFLFVVIYIRTYVVELDVPED</sequence>
<keyword evidence="13" id="KW-0325">Glycoprotein</keyword>
<dbReference type="Gene3D" id="2.70.170.10">
    <property type="entry name" value="Neurotransmitter-gated ion-channel ligand-binding domain"/>
    <property type="match status" value="1"/>
</dbReference>
<accession>A0AAQ4E4T4</accession>
<dbReference type="AlphaFoldDB" id="A0AAQ4E4T4"/>
<feature type="transmembrane region" description="Helical" evidence="20">
    <location>
        <begin position="403"/>
        <end position="421"/>
    </location>
</feature>
<keyword evidence="9 20" id="KW-0472">Membrane</keyword>
<gene>
    <name evidence="23" type="ORF">V5799_013825</name>
</gene>
<keyword evidence="4 20" id="KW-0812">Transmembrane</keyword>
<evidence type="ECO:0000313" key="24">
    <source>
        <dbReference type="Proteomes" id="UP001321473"/>
    </source>
</evidence>
<dbReference type="GO" id="GO:0004888">
    <property type="term" value="F:transmembrane signaling receptor activity"/>
    <property type="evidence" value="ECO:0007669"/>
    <property type="project" value="InterPro"/>
</dbReference>
<name>A0AAQ4E4T4_AMBAM</name>
<evidence type="ECO:0000256" key="2">
    <source>
        <dbReference type="ARBA" id="ARBA00022448"/>
    </source>
</evidence>
<dbReference type="Proteomes" id="UP001321473">
    <property type="component" value="Unassembled WGS sequence"/>
</dbReference>
<reference evidence="23 24" key="1">
    <citation type="journal article" date="2023" name="Arcadia Sci">
        <title>De novo assembly of a long-read Amblyomma americanum tick genome.</title>
        <authorList>
            <person name="Chou S."/>
            <person name="Poskanzer K.E."/>
            <person name="Rollins M."/>
            <person name="Thuy-Boun P.S."/>
        </authorList>
    </citation>
    <scope>NUCLEOTIDE SEQUENCE [LARGE SCALE GENOMIC DNA]</scope>
    <source>
        <strain evidence="23">F_SG_1</strain>
        <tissue evidence="23">Salivary glands</tissue>
    </source>
</reference>
<evidence type="ECO:0000256" key="7">
    <source>
        <dbReference type="ARBA" id="ARBA00023018"/>
    </source>
</evidence>
<dbReference type="Pfam" id="PF02932">
    <property type="entry name" value="Neur_chan_memb"/>
    <property type="match status" value="1"/>
</dbReference>
<keyword evidence="12" id="KW-0869">Chloride channel</keyword>
<keyword evidence="6 20" id="KW-1133">Transmembrane helix</keyword>
<feature type="domain" description="Neurotransmitter-gated ion-channel ligand-binding" evidence="21">
    <location>
        <begin position="32"/>
        <end position="236"/>
    </location>
</feature>
<feature type="domain" description="Neurotransmitter-gated ion-channel transmembrane" evidence="22">
    <location>
        <begin position="247"/>
        <end position="346"/>
    </location>
</feature>
<evidence type="ECO:0000256" key="13">
    <source>
        <dbReference type="ARBA" id="ARBA00023180"/>
    </source>
</evidence>
<evidence type="ECO:0000256" key="9">
    <source>
        <dbReference type="ARBA" id="ARBA00023136"/>
    </source>
</evidence>
<evidence type="ECO:0000256" key="5">
    <source>
        <dbReference type="ARBA" id="ARBA00022729"/>
    </source>
</evidence>
<dbReference type="SUPFAM" id="SSF90112">
    <property type="entry name" value="Neurotransmitter-gated ion-channel transmembrane pore"/>
    <property type="match status" value="1"/>
</dbReference>
<keyword evidence="3" id="KW-1003">Cell membrane</keyword>
<keyword evidence="17 20" id="KW-0407">Ion channel</keyword>
<evidence type="ECO:0000256" key="18">
    <source>
        <dbReference type="ARBA" id="ARBA00034104"/>
    </source>
</evidence>
<dbReference type="InterPro" id="IPR036734">
    <property type="entry name" value="Neur_chan_lig-bd_sf"/>
</dbReference>
<evidence type="ECO:0000256" key="6">
    <source>
        <dbReference type="ARBA" id="ARBA00022989"/>
    </source>
</evidence>
<organism evidence="23 24">
    <name type="scientific">Amblyomma americanum</name>
    <name type="common">Lone star tick</name>
    <dbReference type="NCBI Taxonomy" id="6943"/>
    <lineage>
        <taxon>Eukaryota</taxon>
        <taxon>Metazoa</taxon>
        <taxon>Ecdysozoa</taxon>
        <taxon>Arthropoda</taxon>
        <taxon>Chelicerata</taxon>
        <taxon>Arachnida</taxon>
        <taxon>Acari</taxon>
        <taxon>Parasitiformes</taxon>
        <taxon>Ixodida</taxon>
        <taxon>Ixodoidea</taxon>
        <taxon>Ixodidae</taxon>
        <taxon>Amblyomminae</taxon>
        <taxon>Amblyomma</taxon>
    </lineage>
</organism>
<dbReference type="GO" id="GO:0099095">
    <property type="term" value="F:ligand-gated monoatomic anion channel activity"/>
    <property type="evidence" value="ECO:0007669"/>
    <property type="project" value="UniProtKB-ARBA"/>
</dbReference>
<proteinExistence type="inferred from homology"/>
<evidence type="ECO:0000256" key="3">
    <source>
        <dbReference type="ARBA" id="ARBA00022475"/>
    </source>
</evidence>
<dbReference type="EMBL" id="JARKHS020022224">
    <property type="protein sequence ID" value="KAK8769710.1"/>
    <property type="molecule type" value="Genomic_DNA"/>
</dbReference>
<evidence type="ECO:0000256" key="12">
    <source>
        <dbReference type="ARBA" id="ARBA00023173"/>
    </source>
</evidence>
<evidence type="ECO:0000256" key="1">
    <source>
        <dbReference type="ARBA" id="ARBA00010180"/>
    </source>
</evidence>
<keyword evidence="7" id="KW-0770">Synapse</keyword>
<evidence type="ECO:0000256" key="20">
    <source>
        <dbReference type="RuleBase" id="RU000687"/>
    </source>
</evidence>
<dbReference type="InterPro" id="IPR006029">
    <property type="entry name" value="Neurotrans-gated_channel_TM"/>
</dbReference>
<dbReference type="CDD" id="cd18993">
    <property type="entry name" value="LGIC_ECD_GluCl"/>
    <property type="match status" value="1"/>
</dbReference>
<feature type="transmembrane region" description="Helical" evidence="20">
    <location>
        <begin position="311"/>
        <end position="330"/>
    </location>
</feature>
<dbReference type="InterPro" id="IPR036719">
    <property type="entry name" value="Neuro-gated_channel_TM_sf"/>
</dbReference>
<dbReference type="Pfam" id="PF02931">
    <property type="entry name" value="Neur_chan_LBD"/>
    <property type="match status" value="1"/>
</dbReference>
<dbReference type="InterPro" id="IPR006028">
    <property type="entry name" value="GABAA/Glycine_rcpt"/>
</dbReference>
<evidence type="ECO:0000256" key="19">
    <source>
        <dbReference type="ARBA" id="ARBA00071250"/>
    </source>
</evidence>
<dbReference type="FunFam" id="2.70.170.10:FF:000021">
    <property type="entry name" value="Gamma-aminobutyric acid receptor isoform 3b"/>
    <property type="match status" value="1"/>
</dbReference>
<evidence type="ECO:0000259" key="21">
    <source>
        <dbReference type="Pfam" id="PF02931"/>
    </source>
</evidence>
<dbReference type="GO" id="GO:0034707">
    <property type="term" value="C:chloride channel complex"/>
    <property type="evidence" value="ECO:0007669"/>
    <property type="project" value="UniProtKB-KW"/>
</dbReference>
<keyword evidence="5 20" id="KW-0732">Signal</keyword>
<evidence type="ECO:0000256" key="14">
    <source>
        <dbReference type="ARBA" id="ARBA00023214"/>
    </source>
</evidence>
<evidence type="ECO:0000256" key="11">
    <source>
        <dbReference type="ARBA" id="ARBA00023170"/>
    </source>
</evidence>
<dbReference type="InterPro" id="IPR038050">
    <property type="entry name" value="Neuro_actylchol_rec"/>
</dbReference>
<keyword evidence="11" id="KW-0675">Receptor</keyword>
<keyword evidence="24" id="KW-1185">Reference proteome</keyword>
<comment type="caution">
    <text evidence="23">The sequence shown here is derived from an EMBL/GenBank/DDBJ whole genome shotgun (WGS) entry which is preliminary data.</text>
</comment>
<evidence type="ECO:0000259" key="22">
    <source>
        <dbReference type="Pfam" id="PF02932"/>
    </source>
</evidence>
<dbReference type="PROSITE" id="PS00236">
    <property type="entry name" value="NEUROTR_ION_CHANNEL"/>
    <property type="match status" value="1"/>
</dbReference>
<keyword evidence="16" id="KW-1071">Ligand-gated ion channel</keyword>
<feature type="transmembrane region" description="Helical" evidence="20">
    <location>
        <begin position="244"/>
        <end position="262"/>
    </location>
</feature>